<evidence type="ECO:0000313" key="13">
    <source>
        <dbReference type="Proteomes" id="UP000068832"/>
    </source>
</evidence>
<dbReference type="Proteomes" id="UP000061362">
    <property type="component" value="Chromosome"/>
</dbReference>
<evidence type="ECO:0000313" key="2">
    <source>
        <dbReference type="EMBL" id="AIM27711.1"/>
    </source>
</evidence>
<dbReference type="Proteomes" id="UP000056255">
    <property type="component" value="Chromosome"/>
</dbReference>
<evidence type="ECO:0000313" key="5">
    <source>
        <dbReference type="EMBL" id="AKV79056.1"/>
    </source>
</evidence>
<dbReference type="OrthoDB" id="34690at2157"/>
<keyword evidence="1" id="KW-0812">Transmembrane</keyword>
<dbReference type="Proteomes" id="UP000029084">
    <property type="component" value="Chromosome"/>
</dbReference>
<dbReference type="EMBL" id="CP012176">
    <property type="protein sequence ID" value="AKV83539.1"/>
    <property type="molecule type" value="Genomic_DNA"/>
</dbReference>
<keyword evidence="1" id="KW-0472">Membrane</keyword>
<sequence length="189" mass="21621">MATTFVQEALLFSLIILLELTLSYYGLQRLVRKLEPASQKVEDLFLLYTFKQIVSFVSDNDLVQQSLIGSLVGMNDRDLLDFMRTRIGDIRSQLSEIGDSINRFEKAHRTISRILTISFQVRVMIMISILGLALVILLPYDAELMDLGLIYGIELVALYYTFLSIFLYISLSRDYSNVLKSIESLETSK</sequence>
<evidence type="ECO:0000313" key="8">
    <source>
        <dbReference type="Proteomes" id="UP000029084"/>
    </source>
</evidence>
<proteinExistence type="predicted"/>
<dbReference type="AlphaFoldDB" id="A0A088E5W2"/>
<evidence type="ECO:0000313" key="12">
    <source>
        <dbReference type="Proteomes" id="UP000062475"/>
    </source>
</evidence>
<dbReference type="EMBL" id="CP012175">
    <property type="protein sequence ID" value="AKV81301.1"/>
    <property type="molecule type" value="Genomic_DNA"/>
</dbReference>
<organism evidence="2 8">
    <name type="scientific">Metallosphaera sedula</name>
    <dbReference type="NCBI Taxonomy" id="43687"/>
    <lineage>
        <taxon>Archaea</taxon>
        <taxon>Thermoproteota</taxon>
        <taxon>Thermoprotei</taxon>
        <taxon>Sulfolobales</taxon>
        <taxon>Sulfolobaceae</taxon>
        <taxon>Metallosphaera</taxon>
    </lineage>
</organism>
<dbReference type="EMBL" id="CP008822">
    <property type="protein sequence ID" value="AIM27711.1"/>
    <property type="molecule type" value="Genomic_DNA"/>
</dbReference>
<reference evidence="10 11" key="2">
    <citation type="journal article" date="2015" name="Genome Announc.">
        <title>Complete Genome Sequences of Evolved Arsenate-Resistant Metallosphaera sedula Strains.</title>
        <authorList>
            <person name="Ai C."/>
            <person name="McCarthy S."/>
            <person name="Schackwitz W."/>
            <person name="Martin J."/>
            <person name="Lipzen A."/>
            <person name="Blum P."/>
        </authorList>
    </citation>
    <scope>NUCLEOTIDE SEQUENCE [LARGE SCALE GENOMIC DNA]</scope>
    <source>
        <strain evidence="5 11">ARS120-1</strain>
        <strain evidence="6 10">ARS120-2</strain>
        <strain evidence="3 13">ARS50-1</strain>
        <strain evidence="4 12">ARS50-2</strain>
    </source>
</reference>
<gene>
    <name evidence="2" type="ORF">HA72_1572</name>
    <name evidence="3" type="ORF">MsedA_1593</name>
    <name evidence="4" type="ORF">MsedB_1595</name>
    <name evidence="5" type="ORF">MsedC_1593</name>
    <name evidence="6" type="ORF">MsedD_1594</name>
    <name evidence="7" type="ORF">MsedE_1598</name>
</gene>
<name>A0A088E5W2_9CREN</name>
<evidence type="ECO:0000313" key="9">
    <source>
        <dbReference type="Proteomes" id="UP000056255"/>
    </source>
</evidence>
<evidence type="ECO:0000313" key="3">
    <source>
        <dbReference type="EMBL" id="AKV74566.1"/>
    </source>
</evidence>
<dbReference type="EMBL" id="CP012173">
    <property type="protein sequence ID" value="AKV76805.1"/>
    <property type="molecule type" value="Genomic_DNA"/>
</dbReference>
<dbReference type="EMBL" id="CP012172">
    <property type="protein sequence ID" value="AKV74566.1"/>
    <property type="molecule type" value="Genomic_DNA"/>
</dbReference>
<feature type="transmembrane region" description="Helical" evidence="1">
    <location>
        <begin position="114"/>
        <end position="137"/>
    </location>
</feature>
<evidence type="ECO:0000313" key="7">
    <source>
        <dbReference type="EMBL" id="AKV83539.1"/>
    </source>
</evidence>
<evidence type="ECO:0000313" key="6">
    <source>
        <dbReference type="EMBL" id="AKV81301.1"/>
    </source>
</evidence>
<dbReference type="PATRIC" id="fig|43687.5.peg.1702"/>
<dbReference type="Proteomes" id="UP000062398">
    <property type="component" value="Chromosome"/>
</dbReference>
<dbReference type="RefSeq" id="WP_012021514.1">
    <property type="nucleotide sequence ID" value="NZ_AP019770.1"/>
</dbReference>
<dbReference type="Proteomes" id="UP000062475">
    <property type="component" value="Chromosome"/>
</dbReference>
<dbReference type="EMBL" id="CP012174">
    <property type="protein sequence ID" value="AKV79056.1"/>
    <property type="molecule type" value="Genomic_DNA"/>
</dbReference>
<feature type="transmembrane region" description="Helical" evidence="1">
    <location>
        <begin position="149"/>
        <end position="171"/>
    </location>
</feature>
<accession>A0A088E5W2</accession>
<dbReference type="OMA" id="DSINRFE"/>
<dbReference type="GeneID" id="91756073"/>
<keyword evidence="1" id="KW-1133">Transmembrane helix</keyword>
<evidence type="ECO:0000313" key="10">
    <source>
        <dbReference type="Proteomes" id="UP000061362"/>
    </source>
</evidence>
<dbReference type="Proteomes" id="UP000068832">
    <property type="component" value="Chromosome"/>
</dbReference>
<feature type="transmembrane region" description="Helical" evidence="1">
    <location>
        <begin position="6"/>
        <end position="27"/>
    </location>
</feature>
<protein>
    <submittedName>
        <fullName evidence="2">Uncharacterized protein</fullName>
    </submittedName>
</protein>
<evidence type="ECO:0000256" key="1">
    <source>
        <dbReference type="SAM" id="Phobius"/>
    </source>
</evidence>
<evidence type="ECO:0000313" key="4">
    <source>
        <dbReference type="EMBL" id="AKV76805.1"/>
    </source>
</evidence>
<reference evidence="7 9" key="3">
    <citation type="submission" date="2015-07" db="EMBL/GenBank/DDBJ databases">
        <title>Physiological, transcriptional responses and genome re-sequencing of acid resistant extremely thermoacidophilic Metallosphaera sedula SARC-M1.</title>
        <authorList>
            <person name="Ai C."/>
            <person name="McCarthy S."/>
            <person name="Eckrich V."/>
            <person name="Rudrappa D."/>
            <person name="Qiu G."/>
            <person name="Blum P."/>
        </authorList>
    </citation>
    <scope>NUCLEOTIDE SEQUENCE [LARGE SCALE GENOMIC DNA]</scope>
    <source>
        <strain evidence="7 9">SARC-M1</strain>
    </source>
</reference>
<evidence type="ECO:0000313" key="11">
    <source>
        <dbReference type="Proteomes" id="UP000062398"/>
    </source>
</evidence>
<reference evidence="2 8" key="1">
    <citation type="journal article" date="2014" name="J. Bacteriol.">
        <title>Role of an Archaeal PitA Transporter in the Copper and Arsenic Resistance of Metallosphaera sedula, an Extreme Thermoacidophile.</title>
        <authorList>
            <person name="McCarthy S."/>
            <person name="Ai C."/>
            <person name="Wheaton G."/>
            <person name="Tevatia R."/>
            <person name="Eckrich V."/>
            <person name="Kelly R."/>
            <person name="Blum P."/>
        </authorList>
    </citation>
    <scope>NUCLEOTIDE SEQUENCE [LARGE SCALE GENOMIC DNA]</scope>
    <source>
        <strain evidence="2 8">CuR1</strain>
    </source>
</reference>